<proteinExistence type="inferred from homology"/>
<feature type="transmembrane region" description="Helical" evidence="10">
    <location>
        <begin position="56"/>
        <end position="78"/>
    </location>
</feature>
<keyword evidence="6 10" id="KW-1133">Transmembrane helix</keyword>
<evidence type="ECO:0000256" key="5">
    <source>
        <dbReference type="ARBA" id="ARBA00022781"/>
    </source>
</evidence>
<keyword evidence="8 10" id="KW-0472">Membrane</keyword>
<comment type="subcellular location">
    <subcellularLocation>
        <location evidence="1">Endomembrane system</location>
        <topology evidence="1">Multi-pass membrane protein</topology>
    </subcellularLocation>
</comment>
<evidence type="ECO:0000256" key="10">
    <source>
        <dbReference type="SAM" id="Phobius"/>
    </source>
</evidence>
<feature type="transmembrane region" description="Helical" evidence="10">
    <location>
        <begin position="28"/>
        <end position="49"/>
    </location>
</feature>
<evidence type="ECO:0000256" key="2">
    <source>
        <dbReference type="ARBA" id="ARBA00008328"/>
    </source>
</evidence>
<accession>A0AAV2QBZ5</accession>
<evidence type="ECO:0000256" key="3">
    <source>
        <dbReference type="ARBA" id="ARBA00022448"/>
    </source>
</evidence>
<dbReference type="GO" id="GO:0012505">
    <property type="term" value="C:endomembrane system"/>
    <property type="evidence" value="ECO:0007669"/>
    <property type="project" value="UniProtKB-SubCell"/>
</dbReference>
<comment type="similarity">
    <text evidence="2">Belongs to the V-ATPase e1/e2 subunit family.</text>
</comment>
<protein>
    <submittedName>
        <fullName evidence="11">Uncharacterized protein</fullName>
    </submittedName>
</protein>
<evidence type="ECO:0000256" key="6">
    <source>
        <dbReference type="ARBA" id="ARBA00022989"/>
    </source>
</evidence>
<keyword evidence="7" id="KW-0406">Ion transport</keyword>
<dbReference type="PANTHER" id="PTHR12263">
    <property type="entry name" value="VACUOLAR ATP SYNTHASE SUBUNIT H"/>
    <property type="match status" value="1"/>
</dbReference>
<dbReference type="Pfam" id="PF05493">
    <property type="entry name" value="ATP_synt_H"/>
    <property type="match status" value="1"/>
</dbReference>
<keyword evidence="4 10" id="KW-0812">Transmembrane</keyword>
<evidence type="ECO:0000256" key="7">
    <source>
        <dbReference type="ARBA" id="ARBA00023065"/>
    </source>
</evidence>
<keyword evidence="5" id="KW-0375">Hydrogen ion transport</keyword>
<feature type="region of interest" description="Disordered" evidence="9">
    <location>
        <begin position="111"/>
        <end position="131"/>
    </location>
</feature>
<evidence type="ECO:0000313" key="11">
    <source>
        <dbReference type="EMBL" id="CAL4075499.1"/>
    </source>
</evidence>
<dbReference type="EMBL" id="CAXKWB010004795">
    <property type="protein sequence ID" value="CAL4075499.1"/>
    <property type="molecule type" value="Genomic_DNA"/>
</dbReference>
<dbReference type="PANTHER" id="PTHR12263:SF0">
    <property type="entry name" value="V-TYPE PROTON ATPASE SUBUNIT"/>
    <property type="match status" value="1"/>
</dbReference>
<gene>
    <name evidence="11" type="ORF">MNOR_LOCUS9790</name>
</gene>
<evidence type="ECO:0000256" key="8">
    <source>
        <dbReference type="ARBA" id="ARBA00023136"/>
    </source>
</evidence>
<dbReference type="Proteomes" id="UP001497623">
    <property type="component" value="Unassembled WGS sequence"/>
</dbReference>
<reference evidence="11 12" key="1">
    <citation type="submission" date="2024-05" db="EMBL/GenBank/DDBJ databases">
        <authorList>
            <person name="Wallberg A."/>
        </authorList>
    </citation>
    <scope>NUCLEOTIDE SEQUENCE [LARGE SCALE GENOMIC DNA]</scope>
</reference>
<evidence type="ECO:0000256" key="1">
    <source>
        <dbReference type="ARBA" id="ARBA00004127"/>
    </source>
</evidence>
<name>A0AAV2QBZ5_MEGNR</name>
<sequence length="131" mass="14381">MLTYVNEFARGTSKALVTATFQNMAADAVPVAIITVFWAIIGGVLPFVLGRGPNKGVIQVVLVITACTCWLFWLLAYMHQINPLIGPNLHNTTAIALKYLWDGTLNRDDLSTTEHPHTSTTEASFNMHAHT</sequence>
<keyword evidence="3" id="KW-0813">Transport</keyword>
<feature type="non-terminal residue" evidence="11">
    <location>
        <position position="131"/>
    </location>
</feature>
<dbReference type="InterPro" id="IPR008389">
    <property type="entry name" value="ATPase_V0-cplx_e1/e2_su"/>
</dbReference>
<dbReference type="AlphaFoldDB" id="A0AAV2QBZ5"/>
<evidence type="ECO:0000256" key="4">
    <source>
        <dbReference type="ARBA" id="ARBA00022692"/>
    </source>
</evidence>
<keyword evidence="12" id="KW-1185">Reference proteome</keyword>
<evidence type="ECO:0000256" key="9">
    <source>
        <dbReference type="SAM" id="MobiDB-lite"/>
    </source>
</evidence>
<evidence type="ECO:0000313" key="12">
    <source>
        <dbReference type="Proteomes" id="UP001497623"/>
    </source>
</evidence>
<dbReference type="GO" id="GO:0033179">
    <property type="term" value="C:proton-transporting V-type ATPase, V0 domain"/>
    <property type="evidence" value="ECO:0007669"/>
    <property type="project" value="InterPro"/>
</dbReference>
<comment type="caution">
    <text evidence="11">The sequence shown here is derived from an EMBL/GenBank/DDBJ whole genome shotgun (WGS) entry which is preliminary data.</text>
</comment>
<organism evidence="11 12">
    <name type="scientific">Meganyctiphanes norvegica</name>
    <name type="common">Northern krill</name>
    <name type="synonym">Thysanopoda norvegica</name>
    <dbReference type="NCBI Taxonomy" id="48144"/>
    <lineage>
        <taxon>Eukaryota</taxon>
        <taxon>Metazoa</taxon>
        <taxon>Ecdysozoa</taxon>
        <taxon>Arthropoda</taxon>
        <taxon>Crustacea</taxon>
        <taxon>Multicrustacea</taxon>
        <taxon>Malacostraca</taxon>
        <taxon>Eumalacostraca</taxon>
        <taxon>Eucarida</taxon>
        <taxon>Euphausiacea</taxon>
        <taxon>Euphausiidae</taxon>
        <taxon>Meganyctiphanes</taxon>
    </lineage>
</organism>
<dbReference type="GO" id="GO:0046961">
    <property type="term" value="F:proton-transporting ATPase activity, rotational mechanism"/>
    <property type="evidence" value="ECO:0007669"/>
    <property type="project" value="InterPro"/>
</dbReference>